<dbReference type="GO" id="GO:0004363">
    <property type="term" value="F:glutathione synthase activity"/>
    <property type="evidence" value="ECO:0007669"/>
    <property type="project" value="InterPro"/>
</dbReference>
<dbReference type="GO" id="GO:0005524">
    <property type="term" value="F:ATP binding"/>
    <property type="evidence" value="ECO:0007669"/>
    <property type="project" value="UniProtKB-UniRule"/>
</dbReference>
<protein>
    <submittedName>
        <fullName evidence="3">ATP-grasp ribosomal peptide maturase</fullName>
    </submittedName>
</protein>
<dbReference type="GO" id="GO:0005737">
    <property type="term" value="C:cytoplasm"/>
    <property type="evidence" value="ECO:0007669"/>
    <property type="project" value="TreeGrafter"/>
</dbReference>
<feature type="domain" description="ATP-grasp" evidence="2">
    <location>
        <begin position="129"/>
        <end position="314"/>
    </location>
</feature>
<dbReference type="GO" id="GO:0018169">
    <property type="term" value="F:ribosomal S6-glutamic acid ligase activity"/>
    <property type="evidence" value="ECO:0007669"/>
    <property type="project" value="TreeGrafter"/>
</dbReference>
<dbReference type="EMBL" id="JACHIW010000002">
    <property type="protein sequence ID" value="MBB5159470.1"/>
    <property type="molecule type" value="Genomic_DNA"/>
</dbReference>
<proteinExistence type="predicted"/>
<dbReference type="PANTHER" id="PTHR21621:SF0">
    <property type="entry name" value="BETA-CITRYLGLUTAMATE SYNTHASE B-RELATED"/>
    <property type="match status" value="1"/>
</dbReference>
<keyword evidence="1" id="KW-0547">Nucleotide-binding</keyword>
<evidence type="ECO:0000313" key="4">
    <source>
        <dbReference type="Proteomes" id="UP000584374"/>
    </source>
</evidence>
<dbReference type="SUPFAM" id="SSF56059">
    <property type="entry name" value="Glutathione synthetase ATP-binding domain-like"/>
    <property type="match status" value="1"/>
</dbReference>
<dbReference type="Pfam" id="PF21068">
    <property type="entry name" value="ATPgraspMvdD"/>
    <property type="match status" value="1"/>
</dbReference>
<name>A0A840QHJ1_9PSEU</name>
<keyword evidence="1" id="KW-0067">ATP-binding</keyword>
<dbReference type="AlphaFoldDB" id="A0A840QHJ1"/>
<gene>
    <name evidence="3" type="ORF">BJ970_007069</name>
</gene>
<dbReference type="Proteomes" id="UP000584374">
    <property type="component" value="Unassembled WGS sequence"/>
</dbReference>
<dbReference type="Gene3D" id="3.30.470.20">
    <property type="entry name" value="ATP-grasp fold, B domain"/>
    <property type="match status" value="1"/>
</dbReference>
<keyword evidence="4" id="KW-1185">Reference proteome</keyword>
<accession>A0A840QHJ1</accession>
<dbReference type="PROSITE" id="PS50975">
    <property type="entry name" value="ATP_GRASP"/>
    <property type="match status" value="1"/>
</dbReference>
<organism evidence="3 4">
    <name type="scientific">Saccharopolyspora phatthalungensis</name>
    <dbReference type="NCBI Taxonomy" id="664693"/>
    <lineage>
        <taxon>Bacteria</taxon>
        <taxon>Bacillati</taxon>
        <taxon>Actinomycetota</taxon>
        <taxon>Actinomycetes</taxon>
        <taxon>Pseudonocardiales</taxon>
        <taxon>Pseudonocardiaceae</taxon>
        <taxon>Saccharopolyspora</taxon>
    </lineage>
</organism>
<dbReference type="InterPro" id="IPR011761">
    <property type="entry name" value="ATP-grasp"/>
</dbReference>
<comment type="caution">
    <text evidence="3">The sequence shown here is derived from an EMBL/GenBank/DDBJ whole genome shotgun (WGS) entry which is preliminary data.</text>
</comment>
<dbReference type="InterPro" id="IPR004218">
    <property type="entry name" value="GSHS_ATP-bd"/>
</dbReference>
<evidence type="ECO:0000313" key="3">
    <source>
        <dbReference type="EMBL" id="MBB5159470.1"/>
    </source>
</evidence>
<evidence type="ECO:0000259" key="2">
    <source>
        <dbReference type="PROSITE" id="PS50975"/>
    </source>
</evidence>
<evidence type="ECO:0000256" key="1">
    <source>
        <dbReference type="PROSITE-ProRule" id="PRU00409"/>
    </source>
</evidence>
<dbReference type="GO" id="GO:0046872">
    <property type="term" value="F:metal ion binding"/>
    <property type="evidence" value="ECO:0007669"/>
    <property type="project" value="InterPro"/>
</dbReference>
<reference evidence="3 4" key="1">
    <citation type="submission" date="2020-08" db="EMBL/GenBank/DDBJ databases">
        <title>Sequencing the genomes of 1000 actinobacteria strains.</title>
        <authorList>
            <person name="Klenk H.-P."/>
        </authorList>
    </citation>
    <scope>NUCLEOTIDE SEQUENCE [LARGE SCALE GENOMIC DNA]</scope>
    <source>
        <strain evidence="3 4">DSM 45584</strain>
    </source>
</reference>
<dbReference type="PANTHER" id="PTHR21621">
    <property type="entry name" value="RIBOSOMAL PROTEIN S6 MODIFICATION PROTEIN"/>
    <property type="match status" value="1"/>
</dbReference>
<dbReference type="GO" id="GO:0009432">
    <property type="term" value="P:SOS response"/>
    <property type="evidence" value="ECO:0007669"/>
    <property type="project" value="TreeGrafter"/>
</dbReference>
<dbReference type="RefSeq" id="WP_184731892.1">
    <property type="nucleotide sequence ID" value="NZ_JACHIW010000002.1"/>
</dbReference>
<dbReference type="Pfam" id="PF02955">
    <property type="entry name" value="GSH-S_ATP"/>
    <property type="match status" value="1"/>
</dbReference>
<dbReference type="InterPro" id="IPR048936">
    <property type="entry name" value="MvdD-like_ATPgrasp"/>
</dbReference>
<sequence length="318" mass="34362">MSVLVLARDFDPTADAVVERLTTAGVRVLRADLAEFPQRLQLDARLRGGRWSGLVSTEHHSVTLEGLRSVWYRNPSGYSVPPGLDAAARNFVFREAKLGLGGVLAALPGVIWANSPNRCADALYKPYQWAVAAECGLTVADTVITNSDDAVRDFVAEHPDVVSKPLGGAGMTSHGQAYLSYTHRLAAADLDELDGVGMTASTIQQWVPKAYEVRLTVIGDSWFPIRIDAGDGGREDWRADPEGAKYSLIELPASVHEGLSRLMRRLGFTYTGADFIVRPDGEWVFLEANSGPQFGFLESATGADMVGAMARLPTKGLT</sequence>